<comment type="similarity">
    <text evidence="1">Belongs to the glycosyl hydrolase 63 family.</text>
</comment>
<evidence type="ECO:0000256" key="2">
    <source>
        <dbReference type="ARBA" id="ARBA00022801"/>
    </source>
</evidence>
<dbReference type="InterPro" id="IPR008928">
    <property type="entry name" value="6-hairpin_glycosidase_sf"/>
</dbReference>
<dbReference type="RefSeq" id="WP_170142801.1">
    <property type="nucleotide sequence ID" value="NZ_BIFX01000002.1"/>
</dbReference>
<evidence type="ECO:0000313" key="5">
    <source>
        <dbReference type="EMBL" id="PZW25284.1"/>
    </source>
</evidence>
<dbReference type="AlphaFoldDB" id="A0A326U1U8"/>
<reference evidence="5 6" key="1">
    <citation type="submission" date="2018-06" db="EMBL/GenBank/DDBJ databases">
        <title>Genomic Encyclopedia of Archaeal and Bacterial Type Strains, Phase II (KMG-II): from individual species to whole genera.</title>
        <authorList>
            <person name="Goeker M."/>
        </authorList>
    </citation>
    <scope>NUCLEOTIDE SEQUENCE [LARGE SCALE GENOMIC DNA]</scope>
    <source>
        <strain evidence="5 6">ATCC BAA-1881</strain>
    </source>
</reference>
<dbReference type="Proteomes" id="UP000248806">
    <property type="component" value="Unassembled WGS sequence"/>
</dbReference>
<evidence type="ECO:0000256" key="1">
    <source>
        <dbReference type="ARBA" id="ARBA00010833"/>
    </source>
</evidence>
<dbReference type="InterPro" id="IPR004888">
    <property type="entry name" value="Glycoside_hydrolase_63"/>
</dbReference>
<dbReference type="GO" id="GO:0006487">
    <property type="term" value="P:protein N-linked glycosylation"/>
    <property type="evidence" value="ECO:0007669"/>
    <property type="project" value="TreeGrafter"/>
</dbReference>
<gene>
    <name evidence="5" type="ORF">EI42_04336</name>
</gene>
<protein>
    <submittedName>
        <fullName evidence="5">Glycogen debranching enzyme</fullName>
    </submittedName>
</protein>
<organism evidence="5 6">
    <name type="scientific">Thermosporothrix hazakensis</name>
    <dbReference type="NCBI Taxonomy" id="644383"/>
    <lineage>
        <taxon>Bacteria</taxon>
        <taxon>Bacillati</taxon>
        <taxon>Chloroflexota</taxon>
        <taxon>Ktedonobacteria</taxon>
        <taxon>Ktedonobacterales</taxon>
        <taxon>Thermosporotrichaceae</taxon>
        <taxon>Thermosporothrix</taxon>
    </lineage>
</organism>
<comment type="caution">
    <text evidence="5">The sequence shown here is derived from an EMBL/GenBank/DDBJ whole genome shotgun (WGS) entry which is preliminary data.</text>
</comment>
<name>A0A326U1U8_THEHA</name>
<dbReference type="PANTHER" id="PTHR10412">
    <property type="entry name" value="MANNOSYL-OLIGOSACCHARIDE GLUCOSIDASE"/>
    <property type="match status" value="1"/>
</dbReference>
<dbReference type="PANTHER" id="PTHR10412:SF11">
    <property type="entry name" value="MANNOSYL-OLIGOSACCHARIDE GLUCOSIDASE"/>
    <property type="match status" value="1"/>
</dbReference>
<accession>A0A326U1U8</accession>
<dbReference type="Pfam" id="PF22422">
    <property type="entry name" value="MGH1-like_GH"/>
    <property type="match status" value="1"/>
</dbReference>
<evidence type="ECO:0000259" key="4">
    <source>
        <dbReference type="Pfam" id="PF22422"/>
    </source>
</evidence>
<keyword evidence="3" id="KW-0326">Glycosidase</keyword>
<dbReference type="InterPro" id="IPR054491">
    <property type="entry name" value="MGH1-like_GH"/>
</dbReference>
<evidence type="ECO:0000313" key="6">
    <source>
        <dbReference type="Proteomes" id="UP000248806"/>
    </source>
</evidence>
<evidence type="ECO:0000256" key="3">
    <source>
        <dbReference type="ARBA" id="ARBA00023295"/>
    </source>
</evidence>
<dbReference type="SUPFAM" id="SSF48208">
    <property type="entry name" value="Six-hairpin glycosidases"/>
    <property type="match status" value="1"/>
</dbReference>
<keyword evidence="2" id="KW-0378">Hydrolase</keyword>
<dbReference type="EMBL" id="QKUF01000019">
    <property type="protein sequence ID" value="PZW25284.1"/>
    <property type="molecule type" value="Genomic_DNA"/>
</dbReference>
<feature type="domain" description="Mannosylglycerate hydrolase MGH1-like glycoside hydrolase" evidence="4">
    <location>
        <begin position="243"/>
        <end position="544"/>
    </location>
</feature>
<dbReference type="InterPro" id="IPR012341">
    <property type="entry name" value="6hp_glycosidase-like_sf"/>
</dbReference>
<keyword evidence="6" id="KW-1185">Reference proteome</keyword>
<sequence>MLTYNLHAIYFSVPDSFLTLKANASGNRLIYSTSARKAMSEKWQSYWASNFFEIELFEQDSVLPYIWIAYPHRLELHTATGADATFTFADPQTLIFEAHGCDVRFVPCKPYKAHYQTPDGVLNLVDTGTQYVHQFRPGPETQLTAPVVGTITFQRRENITHGAFRLVPHETFWNGMPSIDVEAAANIYATQFNRWRERLPAVPDHYQETAEKALFLLWNCQVPVEGYLTRRAIFSSKAAMNGVWSWDNCFHALALADIDPELAWEQLFLVFDHQAENGVLPDVIHDSKVLYGYTKPPIYGWTIRKLIQMLGVEASLPALTRLYVPLCRLTEWWYRQRGTSSGMCCYYDGNDSGWDNATVFDSGLPIEGVDLAAYLVLQMETLALMAELLGRAAEAQDWQQRAQQQLAVLLTTGLQENRFLSRTASGERVTPHSLLNYVPLLLGKRLPSSVLATMKADLQPGGPFLTPYGLASESPTSPAYTADGYWRGPIWAPPTYLIVDGLVDAGELELARLLARRYCDMVARDATFYENYDALTGQGLRCPGICWTAAVFLRLAIWLHRCPQE</sequence>
<dbReference type="GO" id="GO:0009311">
    <property type="term" value="P:oligosaccharide metabolic process"/>
    <property type="evidence" value="ECO:0007669"/>
    <property type="project" value="InterPro"/>
</dbReference>
<proteinExistence type="inferred from homology"/>
<dbReference type="Gene3D" id="1.50.10.10">
    <property type="match status" value="1"/>
</dbReference>
<dbReference type="GO" id="GO:0004573">
    <property type="term" value="F:Glc3Man9GlcNAc2 oligosaccharide glucosidase activity"/>
    <property type="evidence" value="ECO:0007669"/>
    <property type="project" value="InterPro"/>
</dbReference>